<dbReference type="Proteomes" id="UP000245712">
    <property type="component" value="Unassembled WGS sequence"/>
</dbReference>
<proteinExistence type="predicted"/>
<name>A0ABX5K8G5_9BURK</name>
<gene>
    <name evidence="1" type="ORF">C7402_13454</name>
</gene>
<dbReference type="RefSeq" id="WP_116614645.1">
    <property type="nucleotide sequence ID" value="NZ_CAJZAT010000024.1"/>
</dbReference>
<organism evidence="1 2">
    <name type="scientific">Paraburkholderia unamae</name>
    <dbReference type="NCBI Taxonomy" id="219649"/>
    <lineage>
        <taxon>Bacteria</taxon>
        <taxon>Pseudomonadati</taxon>
        <taxon>Pseudomonadota</taxon>
        <taxon>Betaproteobacteria</taxon>
        <taxon>Burkholderiales</taxon>
        <taxon>Burkholderiaceae</taxon>
        <taxon>Paraburkholderia</taxon>
    </lineage>
</organism>
<comment type="caution">
    <text evidence="1">The sequence shown here is derived from an EMBL/GenBank/DDBJ whole genome shotgun (WGS) entry which is preliminary data.</text>
</comment>
<evidence type="ECO:0000313" key="2">
    <source>
        <dbReference type="Proteomes" id="UP000245712"/>
    </source>
</evidence>
<evidence type="ECO:0000313" key="1">
    <source>
        <dbReference type="EMBL" id="PVX70829.1"/>
    </source>
</evidence>
<accession>A0ABX5K8G5</accession>
<keyword evidence="2" id="KW-1185">Reference proteome</keyword>
<evidence type="ECO:0008006" key="3">
    <source>
        <dbReference type="Google" id="ProtNLM"/>
    </source>
</evidence>
<dbReference type="EMBL" id="QEOB01000034">
    <property type="protein sequence ID" value="PVX70829.1"/>
    <property type="molecule type" value="Genomic_DNA"/>
</dbReference>
<sequence length="195" mass="20663">MDANGSAGRGAWATGGAVRRALALARAGAFVAFAGIAAPGAVAQAPAGAELRNWYNDPFFALSSAIRDCPLPLGPLMSKAEADDDAHYRVERGTTCWLAHKCTKPNSYLYDADIAAAIRQQLQGDAMLADTSVWITVQRRFVYAEGCVSAGFDSAALERRLAAIADVEQVFVRVTPDPRGALPYKTRAQPLAPAP</sequence>
<reference evidence="1 2" key="1">
    <citation type="submission" date="2018-05" db="EMBL/GenBank/DDBJ databases">
        <title>Genomic Encyclopedia of Type Strains, Phase IV (KMG-V): Genome sequencing to study the core and pangenomes of soil and plant-associated prokaryotes.</title>
        <authorList>
            <person name="Whitman W."/>
        </authorList>
    </citation>
    <scope>NUCLEOTIDE SEQUENCE [LARGE SCALE GENOMIC DNA]</scope>
    <source>
        <strain evidence="1 2">SCZa-39</strain>
    </source>
</reference>
<protein>
    <recommendedName>
        <fullName evidence="3">BON domain-containing protein</fullName>
    </recommendedName>
</protein>